<keyword evidence="2" id="KW-1185">Reference proteome</keyword>
<name>A0A5S9PAQ5_9HYPH</name>
<reference evidence="1 2" key="1">
    <citation type="submission" date="2019-12" db="EMBL/GenBank/DDBJ databases">
        <authorList>
            <person name="Reyes-Prieto M."/>
        </authorList>
    </citation>
    <scope>NUCLEOTIDE SEQUENCE [LARGE SCALE GENOMIC DNA]</scope>
    <source>
        <strain evidence="1">HF14-78462</strain>
    </source>
</reference>
<evidence type="ECO:0000313" key="1">
    <source>
        <dbReference type="EMBL" id="CAA0100723.1"/>
    </source>
</evidence>
<dbReference type="EMBL" id="CACSAS010000001">
    <property type="protein sequence ID" value="CAA0100723.1"/>
    <property type="molecule type" value="Genomic_DNA"/>
</dbReference>
<accession>A0A5S9PAQ5</accession>
<organism evidence="1 2">
    <name type="scientific">Starkeya nomas</name>
    <dbReference type="NCBI Taxonomy" id="2666134"/>
    <lineage>
        <taxon>Bacteria</taxon>
        <taxon>Pseudomonadati</taxon>
        <taxon>Pseudomonadota</taxon>
        <taxon>Alphaproteobacteria</taxon>
        <taxon>Hyphomicrobiales</taxon>
        <taxon>Xanthobacteraceae</taxon>
        <taxon>Starkeya</taxon>
    </lineage>
</organism>
<proteinExistence type="predicted"/>
<protein>
    <submittedName>
        <fullName evidence="1">Uncharacterized protein</fullName>
    </submittedName>
</protein>
<dbReference type="RefSeq" id="WP_159599332.1">
    <property type="nucleotide sequence ID" value="NZ_CACSAS010000001.1"/>
</dbReference>
<evidence type="ECO:0000313" key="2">
    <source>
        <dbReference type="Proteomes" id="UP000433050"/>
    </source>
</evidence>
<sequence length="67" mass="7060">MTSVTQPGADASSTAYEPTLDEILADPLVGLILRRDGLTAGTVRARLDRERRRIAARASAPGLARAA</sequence>
<gene>
    <name evidence="1" type="ORF">STARVERO_02645</name>
</gene>
<dbReference type="AlphaFoldDB" id="A0A5S9PAQ5"/>
<dbReference type="Proteomes" id="UP000433050">
    <property type="component" value="Unassembled WGS sequence"/>
</dbReference>